<gene>
    <name evidence="10" type="ORF">DGAL_LOCUS1915</name>
</gene>
<dbReference type="PANTHER" id="PTHR19855:SF12">
    <property type="entry name" value="WD REPEAT-CONTAINING PROTEIN 37"/>
    <property type="match status" value="1"/>
</dbReference>
<comment type="caution">
    <text evidence="10">The sequence shown here is derived from an EMBL/GenBank/DDBJ whole genome shotgun (WGS) entry which is preliminary data.</text>
</comment>
<dbReference type="Gene3D" id="2.130.10.10">
    <property type="entry name" value="YVTN repeat-like/Quinoprotein amine dehydrogenase"/>
    <property type="match status" value="3"/>
</dbReference>
<comment type="subcellular location">
    <subcellularLocation>
        <location evidence="2">Cytoplasm</location>
    </subcellularLocation>
    <subcellularLocation>
        <location evidence="1">Nucleus</location>
    </subcellularLocation>
</comment>
<dbReference type="OrthoDB" id="9984207at2759"/>
<dbReference type="InterPro" id="IPR015943">
    <property type="entry name" value="WD40/YVTN_repeat-like_dom_sf"/>
</dbReference>
<dbReference type="Pfam" id="PF00400">
    <property type="entry name" value="WD40"/>
    <property type="match status" value="5"/>
</dbReference>
<evidence type="ECO:0000256" key="7">
    <source>
        <dbReference type="ARBA" id="ARBA00040954"/>
    </source>
</evidence>
<dbReference type="InterPro" id="IPR001680">
    <property type="entry name" value="WD40_rpt"/>
</dbReference>
<dbReference type="GO" id="GO:0005737">
    <property type="term" value="C:cytoplasm"/>
    <property type="evidence" value="ECO:0007669"/>
    <property type="project" value="UniProtKB-SubCell"/>
</dbReference>
<evidence type="ECO:0000313" key="11">
    <source>
        <dbReference type="Proteomes" id="UP000789390"/>
    </source>
</evidence>
<dbReference type="EMBL" id="CAKKLH010000024">
    <property type="protein sequence ID" value="CAH0099757.1"/>
    <property type="molecule type" value="Genomic_DNA"/>
</dbReference>
<dbReference type="CDD" id="cd00200">
    <property type="entry name" value="WD40"/>
    <property type="match status" value="1"/>
</dbReference>
<proteinExistence type="predicted"/>
<name>A0A8J2WHK3_9CRUS</name>
<dbReference type="GO" id="GO:0005634">
    <property type="term" value="C:nucleus"/>
    <property type="evidence" value="ECO:0007669"/>
    <property type="project" value="UniProtKB-SubCell"/>
</dbReference>
<evidence type="ECO:0000256" key="8">
    <source>
        <dbReference type="PROSITE-ProRule" id="PRU00221"/>
    </source>
</evidence>
<feature type="repeat" description="WD" evidence="8">
    <location>
        <begin position="287"/>
        <end position="328"/>
    </location>
</feature>
<feature type="region of interest" description="Disordered" evidence="9">
    <location>
        <begin position="1"/>
        <end position="25"/>
    </location>
</feature>
<dbReference type="Proteomes" id="UP000789390">
    <property type="component" value="Unassembled WGS sequence"/>
</dbReference>
<feature type="region of interest" description="Disordered" evidence="9">
    <location>
        <begin position="242"/>
        <end position="268"/>
    </location>
</feature>
<dbReference type="SMART" id="SM00320">
    <property type="entry name" value="WD40"/>
    <property type="match status" value="7"/>
</dbReference>
<dbReference type="PROSITE" id="PS00678">
    <property type="entry name" value="WD_REPEATS_1"/>
    <property type="match status" value="3"/>
</dbReference>
<sequence length="503" mass="55872">MASSKPSKTRRIRMPGTPRASGSDDFGAGFLSLSFGRTDPMEGSDPVSILPPAFRSRLYGLFNQIEREFEALYSENLLLQEKVDSLSERTDRDGVIIGERGGLDQTDFDSFFTRNLLKQKSSTGSAQKMKPSHRLKAQTSRIVSSFKAPAITCALSRQFRGHRDGVWDVTTSKTFPLVGSASADGTACIWSTESSRCLLQYQGHKGSVNSMRFHPTKDLVITASGDQTCHLWQAAISPEQMYSQQKGLSSEEEVETSEREDNLGPADEDYTLPVGPWATLRTPVCELVGHTNAVIAADWIAGGEQAVTASWDRTANIWDVTTGELLHQLVGHDQELTHTSAHPIQRLVVTASKDTTFRLWDFRDPIHSVSVFQGHSEVVTCVTFTREDKVVSGSDDRTAKVWDLRNMRSPLASIRCDSPVNKVSVSPSNVIAVPLDNRNVLLFDLNGQRLARLPRSNRTGHRRMVCATAWAEENISTRCNLFTCGFDRMVYGWNVQPNKELKD</sequence>
<dbReference type="PROSITE" id="PS50294">
    <property type="entry name" value="WD_REPEATS_REGION"/>
    <property type="match status" value="4"/>
</dbReference>
<dbReference type="InterPro" id="IPR019775">
    <property type="entry name" value="WD40_repeat_CS"/>
</dbReference>
<feature type="repeat" description="WD" evidence="8">
    <location>
        <begin position="329"/>
        <end position="363"/>
    </location>
</feature>
<evidence type="ECO:0000256" key="5">
    <source>
        <dbReference type="ARBA" id="ARBA00022737"/>
    </source>
</evidence>
<evidence type="ECO:0000256" key="9">
    <source>
        <dbReference type="SAM" id="MobiDB-lite"/>
    </source>
</evidence>
<dbReference type="InterPro" id="IPR020472">
    <property type="entry name" value="WD40_PAC1"/>
</dbReference>
<evidence type="ECO:0000256" key="6">
    <source>
        <dbReference type="ARBA" id="ARBA00023242"/>
    </source>
</evidence>
<dbReference type="AlphaFoldDB" id="A0A8J2WHK3"/>
<dbReference type="PRINTS" id="PR00320">
    <property type="entry name" value="GPROTEINBRPT"/>
</dbReference>
<keyword evidence="11" id="KW-1185">Reference proteome</keyword>
<keyword evidence="4 8" id="KW-0853">WD repeat</keyword>
<reference evidence="10" key="1">
    <citation type="submission" date="2021-11" db="EMBL/GenBank/DDBJ databases">
        <authorList>
            <person name="Schell T."/>
        </authorList>
    </citation>
    <scope>NUCLEOTIDE SEQUENCE</scope>
    <source>
        <strain evidence="10">M5</strain>
    </source>
</reference>
<evidence type="ECO:0000313" key="10">
    <source>
        <dbReference type="EMBL" id="CAH0099757.1"/>
    </source>
</evidence>
<evidence type="ECO:0000256" key="1">
    <source>
        <dbReference type="ARBA" id="ARBA00004123"/>
    </source>
</evidence>
<dbReference type="FunFam" id="2.130.10.10:FF:001118">
    <property type="entry name" value="WD repeat-containing protein"/>
    <property type="match status" value="1"/>
</dbReference>
<feature type="repeat" description="WD" evidence="8">
    <location>
        <begin position="201"/>
        <end position="233"/>
    </location>
</feature>
<keyword evidence="6" id="KW-0539">Nucleus</keyword>
<dbReference type="PROSITE" id="PS50082">
    <property type="entry name" value="WD_REPEATS_2"/>
    <property type="match status" value="5"/>
</dbReference>
<feature type="repeat" description="WD" evidence="8">
    <location>
        <begin position="159"/>
        <end position="200"/>
    </location>
</feature>
<protein>
    <recommendedName>
        <fullName evidence="7">WD repeat-containing protein 37</fullName>
    </recommendedName>
</protein>
<keyword evidence="3" id="KW-0963">Cytoplasm</keyword>
<dbReference type="InterPro" id="IPR036322">
    <property type="entry name" value="WD40_repeat_dom_sf"/>
</dbReference>
<accession>A0A8J2WHK3</accession>
<dbReference type="PANTHER" id="PTHR19855">
    <property type="entry name" value="WD40 REPEAT PROTEIN 12, 37"/>
    <property type="match status" value="1"/>
</dbReference>
<keyword evidence="5" id="KW-0677">Repeat</keyword>
<organism evidence="10 11">
    <name type="scientific">Daphnia galeata</name>
    <dbReference type="NCBI Taxonomy" id="27404"/>
    <lineage>
        <taxon>Eukaryota</taxon>
        <taxon>Metazoa</taxon>
        <taxon>Ecdysozoa</taxon>
        <taxon>Arthropoda</taxon>
        <taxon>Crustacea</taxon>
        <taxon>Branchiopoda</taxon>
        <taxon>Diplostraca</taxon>
        <taxon>Cladocera</taxon>
        <taxon>Anomopoda</taxon>
        <taxon>Daphniidae</taxon>
        <taxon>Daphnia</taxon>
    </lineage>
</organism>
<evidence type="ECO:0000256" key="3">
    <source>
        <dbReference type="ARBA" id="ARBA00022490"/>
    </source>
</evidence>
<evidence type="ECO:0000256" key="4">
    <source>
        <dbReference type="ARBA" id="ARBA00022574"/>
    </source>
</evidence>
<dbReference type="SUPFAM" id="SSF50978">
    <property type="entry name" value="WD40 repeat-like"/>
    <property type="match status" value="1"/>
</dbReference>
<evidence type="ECO:0000256" key="2">
    <source>
        <dbReference type="ARBA" id="ARBA00004496"/>
    </source>
</evidence>
<feature type="repeat" description="WD" evidence="8">
    <location>
        <begin position="372"/>
        <end position="412"/>
    </location>
</feature>